<comment type="caution">
    <text evidence="2">The sequence shown here is derived from an EMBL/GenBank/DDBJ whole genome shotgun (WGS) entry which is preliminary data.</text>
</comment>
<evidence type="ECO:0000313" key="2">
    <source>
        <dbReference type="EMBL" id="RKQ84625.1"/>
    </source>
</evidence>
<keyword evidence="2" id="KW-0347">Helicase</keyword>
<dbReference type="InterPro" id="IPR002611">
    <property type="entry name" value="IstB_ATP-bd"/>
</dbReference>
<proteinExistence type="predicted"/>
<keyword evidence="2" id="KW-0067">ATP-binding</keyword>
<dbReference type="GO" id="GO:0004386">
    <property type="term" value="F:helicase activity"/>
    <property type="evidence" value="ECO:0007669"/>
    <property type="project" value="UniProtKB-KW"/>
</dbReference>
<dbReference type="CDD" id="cd00009">
    <property type="entry name" value="AAA"/>
    <property type="match status" value="1"/>
</dbReference>
<dbReference type="SUPFAM" id="SSF52540">
    <property type="entry name" value="P-loop containing nucleoside triphosphate hydrolases"/>
    <property type="match status" value="1"/>
</dbReference>
<accession>A0A660KW16</accession>
<dbReference type="RefSeq" id="WP_147401999.1">
    <property type="nucleotide sequence ID" value="NZ_RBIJ01000003.1"/>
</dbReference>
<dbReference type="PANTHER" id="PTHR30050">
    <property type="entry name" value="CHROMOSOMAL REPLICATION INITIATOR PROTEIN DNAA"/>
    <property type="match status" value="1"/>
</dbReference>
<dbReference type="EMBL" id="RBIJ01000003">
    <property type="protein sequence ID" value="RKQ84625.1"/>
    <property type="molecule type" value="Genomic_DNA"/>
</dbReference>
<dbReference type="Pfam" id="PF01695">
    <property type="entry name" value="IstB_IS21"/>
    <property type="match status" value="1"/>
</dbReference>
<gene>
    <name evidence="2" type="ORF">C7438_1114</name>
</gene>
<dbReference type="GO" id="GO:0006260">
    <property type="term" value="P:DNA replication"/>
    <property type="evidence" value="ECO:0007669"/>
    <property type="project" value="TreeGrafter"/>
</dbReference>
<sequence>MGLTPLSQILSRYPEFARRLGSAVERDRELLRHPKVQEWMARLSLEEAEVLAASTEWWTWLEEEDACAACPGLERCPHRLKGYRAIPTREEGRFFFRYEPCAEWHKATDAKRRRRLFRLIGVPEEFRDVRFSDAEEDDGNREALRAVRKFVEDFPRTRGLYLYGTFGVGKSFLAACAANELVERGHSVYFVYVPSLVLELRASLDGGEFLPKLAELVQADLLILDDIGAENATAWVRDEILMPLLQGRTQAGRPILFTSNLSLQDLLENYLLGASDIEAGKVYRLVERIRSYADVYHVKGRNRRMRK</sequence>
<dbReference type="InterPro" id="IPR003593">
    <property type="entry name" value="AAA+_ATPase"/>
</dbReference>
<evidence type="ECO:0000259" key="1">
    <source>
        <dbReference type="SMART" id="SM00382"/>
    </source>
</evidence>
<organism evidence="2 3">
    <name type="scientific">Brockia lithotrophica</name>
    <dbReference type="NCBI Taxonomy" id="933949"/>
    <lineage>
        <taxon>Bacteria</taxon>
        <taxon>Bacillati</taxon>
        <taxon>Bacillota</taxon>
        <taxon>Bacilli</taxon>
        <taxon>Bacillales</taxon>
        <taxon>Bacillales Family X. Incertae Sedis</taxon>
        <taxon>Brockia</taxon>
    </lineage>
</organism>
<dbReference type="SMART" id="SM00382">
    <property type="entry name" value="AAA"/>
    <property type="match status" value="1"/>
</dbReference>
<keyword evidence="3" id="KW-1185">Reference proteome</keyword>
<evidence type="ECO:0000313" key="3">
    <source>
        <dbReference type="Proteomes" id="UP000267019"/>
    </source>
</evidence>
<dbReference type="PANTHER" id="PTHR30050:SF8">
    <property type="entry name" value="PRIMOSOMAL PROTEIN DNAI"/>
    <property type="match status" value="1"/>
</dbReference>
<protein>
    <submittedName>
        <fullName evidence="2">Replicative DNA helicase loader DnaI</fullName>
    </submittedName>
</protein>
<feature type="domain" description="AAA+ ATPase" evidence="1">
    <location>
        <begin position="156"/>
        <end position="278"/>
    </location>
</feature>
<dbReference type="Proteomes" id="UP000267019">
    <property type="component" value="Unassembled WGS sequence"/>
</dbReference>
<dbReference type="AlphaFoldDB" id="A0A660KW16"/>
<dbReference type="Gene3D" id="3.40.50.300">
    <property type="entry name" value="P-loop containing nucleotide triphosphate hydrolases"/>
    <property type="match status" value="1"/>
</dbReference>
<name>A0A660KW16_9BACL</name>
<dbReference type="OrthoDB" id="9776217at2"/>
<dbReference type="GO" id="GO:0005524">
    <property type="term" value="F:ATP binding"/>
    <property type="evidence" value="ECO:0007669"/>
    <property type="project" value="InterPro"/>
</dbReference>
<reference evidence="2 3" key="1">
    <citation type="submission" date="2018-10" db="EMBL/GenBank/DDBJ databases">
        <title>Genomic Encyclopedia of Type Strains, Phase IV (KMG-IV): sequencing the most valuable type-strain genomes for metagenomic binning, comparative biology and taxonomic classification.</title>
        <authorList>
            <person name="Goeker M."/>
        </authorList>
    </citation>
    <scope>NUCLEOTIDE SEQUENCE [LARGE SCALE GENOMIC DNA]</scope>
    <source>
        <strain evidence="2 3">DSM 22653</strain>
    </source>
</reference>
<keyword evidence="2" id="KW-0378">Hydrolase</keyword>
<dbReference type="InterPro" id="IPR027417">
    <property type="entry name" value="P-loop_NTPase"/>
</dbReference>
<keyword evidence="2" id="KW-0547">Nucleotide-binding</keyword>